<proteinExistence type="predicted"/>
<gene>
    <name evidence="1" type="ORF">SAMN04488128_11037</name>
</gene>
<dbReference type="Proteomes" id="UP000190367">
    <property type="component" value="Unassembled WGS sequence"/>
</dbReference>
<name>A0A1T4U618_9BACT</name>
<evidence type="ECO:0000313" key="2">
    <source>
        <dbReference type="Proteomes" id="UP000190367"/>
    </source>
</evidence>
<sequence>MKKRKLTIPKLFLHKAVISDLSQQKITGGATLPWETCGQTICQASCQCTQFNCPSRDPNGVTCVLTCITTVC</sequence>
<evidence type="ECO:0000313" key="1">
    <source>
        <dbReference type="EMBL" id="SKA48195.1"/>
    </source>
</evidence>
<keyword evidence="2" id="KW-1185">Reference proteome</keyword>
<accession>A0A1T4U618</accession>
<dbReference type="EMBL" id="FUWZ01000010">
    <property type="protein sequence ID" value="SKA48195.1"/>
    <property type="molecule type" value="Genomic_DNA"/>
</dbReference>
<dbReference type="AlphaFoldDB" id="A0A1T4U618"/>
<reference evidence="2" key="1">
    <citation type="submission" date="2017-02" db="EMBL/GenBank/DDBJ databases">
        <authorList>
            <person name="Varghese N."/>
            <person name="Submissions S."/>
        </authorList>
    </citation>
    <scope>NUCLEOTIDE SEQUENCE [LARGE SCALE GENOMIC DNA]</scope>
    <source>
        <strain evidence="2">DSM 22224</strain>
    </source>
</reference>
<organism evidence="1 2">
    <name type="scientific">Chitinophaga eiseniae</name>
    <dbReference type="NCBI Taxonomy" id="634771"/>
    <lineage>
        <taxon>Bacteria</taxon>
        <taxon>Pseudomonadati</taxon>
        <taxon>Bacteroidota</taxon>
        <taxon>Chitinophagia</taxon>
        <taxon>Chitinophagales</taxon>
        <taxon>Chitinophagaceae</taxon>
        <taxon>Chitinophaga</taxon>
    </lineage>
</organism>
<protein>
    <submittedName>
        <fullName evidence="1">Uncharacterized protein</fullName>
    </submittedName>
</protein>